<organism evidence="1 2">
    <name type="scientific">Blastomyces silverae</name>
    <dbReference type="NCBI Taxonomy" id="2060906"/>
    <lineage>
        <taxon>Eukaryota</taxon>
        <taxon>Fungi</taxon>
        <taxon>Dikarya</taxon>
        <taxon>Ascomycota</taxon>
        <taxon>Pezizomycotina</taxon>
        <taxon>Eurotiomycetes</taxon>
        <taxon>Eurotiomycetidae</taxon>
        <taxon>Onygenales</taxon>
        <taxon>Ajellomycetaceae</taxon>
        <taxon>Blastomyces</taxon>
    </lineage>
</organism>
<gene>
    <name evidence="1" type="ORF">EMPG_15613</name>
</gene>
<protein>
    <submittedName>
        <fullName evidence="1">Uncharacterized protein</fullName>
    </submittedName>
</protein>
<accession>A0A0H1BC83</accession>
<dbReference type="EMBL" id="LDEV01002482">
    <property type="protein sequence ID" value="KLJ08955.1"/>
    <property type="molecule type" value="Genomic_DNA"/>
</dbReference>
<dbReference type="AlphaFoldDB" id="A0A0H1BC83"/>
<proteinExistence type="predicted"/>
<dbReference type="Proteomes" id="UP000053573">
    <property type="component" value="Unassembled WGS sequence"/>
</dbReference>
<name>A0A0H1BC83_9EURO</name>
<keyword evidence="2" id="KW-1185">Reference proteome</keyword>
<evidence type="ECO:0000313" key="2">
    <source>
        <dbReference type="Proteomes" id="UP000053573"/>
    </source>
</evidence>
<comment type="caution">
    <text evidence="1">The sequence shown here is derived from an EMBL/GenBank/DDBJ whole genome shotgun (WGS) entry which is preliminary data.</text>
</comment>
<reference evidence="2" key="1">
    <citation type="journal article" date="2015" name="PLoS Genet.">
        <title>The dynamic genome and transcriptome of the human fungal pathogen Blastomyces and close relative Emmonsia.</title>
        <authorList>
            <person name="Munoz J.F."/>
            <person name="Gauthier G.M."/>
            <person name="Desjardins C.A."/>
            <person name="Gallo J.E."/>
            <person name="Holder J."/>
            <person name="Sullivan T.D."/>
            <person name="Marty A.J."/>
            <person name="Carmen J.C."/>
            <person name="Chen Z."/>
            <person name="Ding L."/>
            <person name="Gujja S."/>
            <person name="Magrini V."/>
            <person name="Misas E."/>
            <person name="Mitreva M."/>
            <person name="Priest M."/>
            <person name="Saif S."/>
            <person name="Whiston E.A."/>
            <person name="Young S."/>
            <person name="Zeng Q."/>
            <person name="Goldman W.E."/>
            <person name="Mardis E.R."/>
            <person name="Taylor J.W."/>
            <person name="McEwen J.G."/>
            <person name="Clay O.K."/>
            <person name="Klein B.S."/>
            <person name="Cuomo C.A."/>
        </authorList>
    </citation>
    <scope>NUCLEOTIDE SEQUENCE [LARGE SCALE GENOMIC DNA]</scope>
    <source>
        <strain evidence="2">UAMH 139</strain>
    </source>
</reference>
<evidence type="ECO:0000313" key="1">
    <source>
        <dbReference type="EMBL" id="KLJ08955.1"/>
    </source>
</evidence>
<sequence length="83" mass="9093">MYGVLYKDVGAVILELRNLGSESQPAQHLSNAPPLRPAPPTQQPAVFLDSLTGILFGDRGMYITWRGSYLECSRLASRCDVPS</sequence>